<dbReference type="OrthoDB" id="3269405at2759"/>
<name>A0A4S4LXH2_9AGAM</name>
<keyword evidence="2" id="KW-1185">Reference proteome</keyword>
<dbReference type="EMBL" id="SGPL01000150">
    <property type="protein sequence ID" value="THH16598.1"/>
    <property type="molecule type" value="Genomic_DNA"/>
</dbReference>
<sequence>MTALQPPQVLCWPAALPPSCWPLSRLSPLSFYPARFKQRHRHIYHSPTVTVELTNLTQLAIMSDNLDSKSKPNICEDSYIVYTMLPSSAEEYVKKLLDGHGIKDDQISICSTSIFESQDLASVNPPRTCFAIILKDGPVVRLDLWRPRMQRKNAIMHKLDFPKHFIQQGGVVGISHEDSIAGKCTRLVGGGDVMTGFEKTTIDLRICFQGYNPATYPIRLRRQFTRKDLVTSVWKRLSDFFNGPPEQLTAASEPPLWIINDKFTLNDVLLISVVHVSPGSIMPILQFTNNELFREGFVEFAWEVAGV</sequence>
<evidence type="ECO:0000313" key="1">
    <source>
        <dbReference type="EMBL" id="THH16598.1"/>
    </source>
</evidence>
<proteinExistence type="predicted"/>
<dbReference type="AlphaFoldDB" id="A0A4S4LXH2"/>
<accession>A0A4S4LXH2</accession>
<protein>
    <submittedName>
        <fullName evidence="1">Uncharacterized protein</fullName>
    </submittedName>
</protein>
<reference evidence="1 2" key="1">
    <citation type="submission" date="2019-02" db="EMBL/GenBank/DDBJ databases">
        <title>Genome sequencing of the rare red list fungi Bondarzewia mesenterica.</title>
        <authorList>
            <person name="Buettner E."/>
            <person name="Kellner H."/>
        </authorList>
    </citation>
    <scope>NUCLEOTIDE SEQUENCE [LARGE SCALE GENOMIC DNA]</scope>
    <source>
        <strain evidence="1 2">DSM 108281</strain>
    </source>
</reference>
<gene>
    <name evidence="1" type="ORF">EW146_g4070</name>
</gene>
<organism evidence="1 2">
    <name type="scientific">Bondarzewia mesenterica</name>
    <dbReference type="NCBI Taxonomy" id="1095465"/>
    <lineage>
        <taxon>Eukaryota</taxon>
        <taxon>Fungi</taxon>
        <taxon>Dikarya</taxon>
        <taxon>Basidiomycota</taxon>
        <taxon>Agaricomycotina</taxon>
        <taxon>Agaricomycetes</taxon>
        <taxon>Russulales</taxon>
        <taxon>Bondarzewiaceae</taxon>
        <taxon>Bondarzewia</taxon>
    </lineage>
</organism>
<evidence type="ECO:0000313" key="2">
    <source>
        <dbReference type="Proteomes" id="UP000310158"/>
    </source>
</evidence>
<dbReference type="Proteomes" id="UP000310158">
    <property type="component" value="Unassembled WGS sequence"/>
</dbReference>
<comment type="caution">
    <text evidence="1">The sequence shown here is derived from an EMBL/GenBank/DDBJ whole genome shotgun (WGS) entry which is preliminary data.</text>
</comment>